<evidence type="ECO:0000313" key="3">
    <source>
        <dbReference type="EMBL" id="MDP2538697.1"/>
    </source>
</evidence>
<feature type="domain" description="Carrier" evidence="1">
    <location>
        <begin position="1"/>
        <end position="71"/>
    </location>
</feature>
<dbReference type="EMBL" id="JAUPEV010000020">
    <property type="protein sequence ID" value="MDO7253937.1"/>
    <property type="molecule type" value="Genomic_DNA"/>
</dbReference>
<dbReference type="EMBL" id="JAUYZK010000003">
    <property type="protein sequence ID" value="MDP2538697.1"/>
    <property type="molecule type" value="Genomic_DNA"/>
</dbReference>
<evidence type="ECO:0000313" key="4">
    <source>
        <dbReference type="Proteomes" id="UP001177258"/>
    </source>
</evidence>
<reference evidence="2 4" key="3">
    <citation type="journal article" date="2024" name="Syst. Appl. Microbiol.">
        <title>Helicobacter cappadocius sp. nov., from lizards: The first psychrotrophic Helicobacter species.</title>
        <authorList>
            <person name="Aydin F."/>
            <person name="Tarhane S."/>
            <person name="Karakaya E."/>
            <person name="Abay S."/>
            <person name="Kayman T."/>
            <person name="Guran O."/>
            <person name="Bozkurt E."/>
            <person name="Uzum N."/>
            <person name="Avci A."/>
            <person name="Olgun K."/>
            <person name="Jablonski D."/>
            <person name="Guran C."/>
            <person name="Burcin Saticioglu I."/>
        </authorList>
    </citation>
    <scope>NUCLEOTIDE SEQUENCE [LARGE SCALE GENOMIC DNA]</scope>
    <source>
        <strain evidence="2">Faydin-H75</strain>
        <strain evidence="4">faydin-H76</strain>
    </source>
</reference>
<reference evidence="3 5" key="1">
    <citation type="submission" date="2023-07" db="EMBL/GenBank/DDBJ databases">
        <title>Unpublished Manusciprt.</title>
        <authorList>
            <person name="Aydin F."/>
            <person name="Tarhane S."/>
            <person name="Saticioglu I.B."/>
            <person name="Karakaya E."/>
            <person name="Abay S."/>
            <person name="Guran O."/>
            <person name="Bozkurt E."/>
            <person name="Uzum N."/>
            <person name="Olgun K."/>
            <person name="Jablonski D."/>
        </authorList>
    </citation>
    <scope>NUCLEOTIDE SEQUENCE</scope>
    <source>
        <strain evidence="5">faydin-H75</strain>
        <strain evidence="3">Faydin-H76</strain>
    </source>
</reference>
<evidence type="ECO:0000313" key="5">
    <source>
        <dbReference type="Proteomes" id="UP001240777"/>
    </source>
</evidence>
<dbReference type="Proteomes" id="UP001240777">
    <property type="component" value="Unassembled WGS sequence"/>
</dbReference>
<gene>
    <name evidence="2" type="ORF">Q5I04_08470</name>
    <name evidence="3" type="ORF">Q5I06_02725</name>
</gene>
<dbReference type="SUPFAM" id="SSF47336">
    <property type="entry name" value="ACP-like"/>
    <property type="match status" value="1"/>
</dbReference>
<dbReference type="Gene3D" id="1.10.1200.10">
    <property type="entry name" value="ACP-like"/>
    <property type="match status" value="1"/>
</dbReference>
<dbReference type="InterPro" id="IPR009081">
    <property type="entry name" value="PP-bd_ACP"/>
</dbReference>
<evidence type="ECO:0000259" key="1">
    <source>
        <dbReference type="PROSITE" id="PS50075"/>
    </source>
</evidence>
<evidence type="ECO:0000313" key="2">
    <source>
        <dbReference type="EMBL" id="MDO7253937.1"/>
    </source>
</evidence>
<accession>A0AA90PI47</accession>
<protein>
    <submittedName>
        <fullName evidence="3">Acyl carrier protein</fullName>
    </submittedName>
</protein>
<dbReference type="RefSeq" id="WP_305517775.1">
    <property type="nucleotide sequence ID" value="NZ_JAUPEV010000020.1"/>
</dbReference>
<proteinExistence type="predicted"/>
<dbReference type="InterPro" id="IPR036736">
    <property type="entry name" value="ACP-like_sf"/>
</dbReference>
<sequence>MEKIYKKLQDLLDSESLNKDSMLEDFEDWDSLCIITLITFLDKEYNVNLYTNELKAAKTVGDLMDLIQSKIK</sequence>
<dbReference type="PROSITE" id="PS50075">
    <property type="entry name" value="CARRIER"/>
    <property type="match status" value="1"/>
</dbReference>
<name>A0AA90PI47_9HELI</name>
<organism evidence="3 4">
    <name type="scientific">Helicobacter cappadocius</name>
    <dbReference type="NCBI Taxonomy" id="3063998"/>
    <lineage>
        <taxon>Bacteria</taxon>
        <taxon>Pseudomonadati</taxon>
        <taxon>Campylobacterota</taxon>
        <taxon>Epsilonproteobacteria</taxon>
        <taxon>Campylobacterales</taxon>
        <taxon>Helicobacteraceae</taxon>
        <taxon>Helicobacter</taxon>
    </lineage>
</organism>
<keyword evidence="5" id="KW-1185">Reference proteome</keyword>
<comment type="caution">
    <text evidence="3">The sequence shown here is derived from an EMBL/GenBank/DDBJ whole genome shotgun (WGS) entry which is preliminary data.</text>
</comment>
<reference evidence="2" key="2">
    <citation type="submission" date="2023-07" db="EMBL/GenBank/DDBJ databases">
        <authorList>
            <person name="Aydin F."/>
            <person name="Tarhane S."/>
            <person name="Saticioglu I.B."/>
            <person name="Karakaya E."/>
            <person name="Abay S."/>
            <person name="Guran O."/>
            <person name="Bozkurt E."/>
            <person name="Uzum N."/>
            <person name="Olgun K."/>
            <person name="Jablonski D."/>
        </authorList>
    </citation>
    <scope>NUCLEOTIDE SEQUENCE</scope>
    <source>
        <strain evidence="2">Faydin-H75</strain>
    </source>
</reference>
<dbReference type="AlphaFoldDB" id="A0AA90PI47"/>
<dbReference type="Proteomes" id="UP001177258">
    <property type="component" value="Unassembled WGS sequence"/>
</dbReference>